<evidence type="ECO:0000256" key="3">
    <source>
        <dbReference type="ARBA" id="ARBA00022692"/>
    </source>
</evidence>
<proteinExistence type="predicted"/>
<feature type="transmembrane region" description="Helical" evidence="6">
    <location>
        <begin position="288"/>
        <end position="308"/>
    </location>
</feature>
<gene>
    <name evidence="8" type="ORF">SAMN05421781_2881</name>
</gene>
<dbReference type="InterPro" id="IPR018076">
    <property type="entry name" value="T2SS_GspF_dom"/>
</dbReference>
<keyword evidence="4 6" id="KW-1133">Transmembrane helix</keyword>
<dbReference type="PANTHER" id="PTHR35007">
    <property type="entry name" value="INTEGRAL MEMBRANE PROTEIN-RELATED"/>
    <property type="match status" value="1"/>
</dbReference>
<accession>A0A1H2XRA8</accession>
<evidence type="ECO:0000313" key="9">
    <source>
        <dbReference type="Proteomes" id="UP000199488"/>
    </source>
</evidence>
<evidence type="ECO:0000256" key="6">
    <source>
        <dbReference type="SAM" id="Phobius"/>
    </source>
</evidence>
<dbReference type="Gene3D" id="1.20.81.30">
    <property type="entry name" value="Type II secretion system (T2SS), domain F"/>
    <property type="match status" value="1"/>
</dbReference>
<evidence type="ECO:0000313" key="8">
    <source>
        <dbReference type="EMBL" id="SDW95431.1"/>
    </source>
</evidence>
<dbReference type="EMBL" id="FNNC01000007">
    <property type="protein sequence ID" value="SDW95431.1"/>
    <property type="molecule type" value="Genomic_DNA"/>
</dbReference>
<protein>
    <submittedName>
        <fullName evidence="8">Tight adherence protein B</fullName>
    </submittedName>
</protein>
<sequence>MLLTLLFIFMFLTCFLLVAAGSLAVSSNASVEAGGEAEVPKKPLSLKGYLREANGKLKLLLIRKKKPTRKKEQLEQQLSAAGVPMKAEEFRVFRWFAVIISAGLFYLITNLIGTLAIGGVIGYVIPSVWLKKKQSKRLQQFNQMLPDMLTTIIGSLRAGHSFQQSLKMVSEESDPPIKEEVYLVLKEIQYGSTMEEALNNWKRRMPSGDLELLVEALLIQRQVGGNLAYLLDKIVETTREREKIANQVKTLTAQGRLSGIIISLLPVGLGAVIYVINPEYITTLFIEPIGRIMLAVAAIGGVIGFILVRKITTIEV</sequence>
<evidence type="ECO:0000256" key="4">
    <source>
        <dbReference type="ARBA" id="ARBA00022989"/>
    </source>
</evidence>
<keyword evidence="5 6" id="KW-0472">Membrane</keyword>
<evidence type="ECO:0000256" key="1">
    <source>
        <dbReference type="ARBA" id="ARBA00004651"/>
    </source>
</evidence>
<organism evidence="8 9">
    <name type="scientific">Marinococcus luteus</name>
    <dbReference type="NCBI Taxonomy" id="1122204"/>
    <lineage>
        <taxon>Bacteria</taxon>
        <taxon>Bacillati</taxon>
        <taxon>Bacillota</taxon>
        <taxon>Bacilli</taxon>
        <taxon>Bacillales</taxon>
        <taxon>Bacillaceae</taxon>
        <taxon>Marinococcus</taxon>
    </lineage>
</organism>
<dbReference type="RefSeq" id="WP_245724109.1">
    <property type="nucleotide sequence ID" value="NZ_FNNC01000007.1"/>
</dbReference>
<dbReference type="PANTHER" id="PTHR35007:SF1">
    <property type="entry name" value="PILUS ASSEMBLY PROTEIN"/>
    <property type="match status" value="1"/>
</dbReference>
<dbReference type="InterPro" id="IPR042094">
    <property type="entry name" value="T2SS_GspF_sf"/>
</dbReference>
<dbReference type="AlphaFoldDB" id="A0A1H2XRA8"/>
<dbReference type="STRING" id="1122204.SAMN05421781_2881"/>
<reference evidence="8 9" key="1">
    <citation type="submission" date="2016-10" db="EMBL/GenBank/DDBJ databases">
        <authorList>
            <person name="de Groot N.N."/>
        </authorList>
    </citation>
    <scope>NUCLEOTIDE SEQUENCE [LARGE SCALE GENOMIC DNA]</scope>
    <source>
        <strain evidence="8 9">DSM 23126</strain>
    </source>
</reference>
<keyword evidence="9" id="KW-1185">Reference proteome</keyword>
<dbReference type="Proteomes" id="UP000199488">
    <property type="component" value="Unassembled WGS sequence"/>
</dbReference>
<evidence type="ECO:0000256" key="2">
    <source>
        <dbReference type="ARBA" id="ARBA00022475"/>
    </source>
</evidence>
<feature type="domain" description="Type II secretion system protein GspF" evidence="7">
    <location>
        <begin position="149"/>
        <end position="273"/>
    </location>
</feature>
<comment type="subcellular location">
    <subcellularLocation>
        <location evidence="1">Cell membrane</location>
        <topology evidence="1">Multi-pass membrane protein</topology>
    </subcellularLocation>
</comment>
<name>A0A1H2XRA8_9BACI</name>
<feature type="transmembrane region" description="Helical" evidence="6">
    <location>
        <begin position="257"/>
        <end position="276"/>
    </location>
</feature>
<evidence type="ECO:0000259" key="7">
    <source>
        <dbReference type="Pfam" id="PF00482"/>
    </source>
</evidence>
<dbReference type="GO" id="GO:0005886">
    <property type="term" value="C:plasma membrane"/>
    <property type="evidence" value="ECO:0007669"/>
    <property type="project" value="UniProtKB-SubCell"/>
</dbReference>
<evidence type="ECO:0000256" key="5">
    <source>
        <dbReference type="ARBA" id="ARBA00023136"/>
    </source>
</evidence>
<keyword evidence="2" id="KW-1003">Cell membrane</keyword>
<feature type="transmembrane region" description="Helical" evidence="6">
    <location>
        <begin position="95"/>
        <end position="125"/>
    </location>
</feature>
<dbReference type="Pfam" id="PF00482">
    <property type="entry name" value="T2SSF"/>
    <property type="match status" value="1"/>
</dbReference>
<keyword evidence="3 6" id="KW-0812">Transmembrane</keyword>